<reference evidence="3 4" key="1">
    <citation type="submission" date="2016-11" db="EMBL/GenBank/DDBJ databases">
        <authorList>
            <person name="Jaros S."/>
            <person name="Januszkiewicz K."/>
            <person name="Wedrychowicz H."/>
        </authorList>
    </citation>
    <scope>NUCLEOTIDE SEQUENCE [LARGE SCALE GENOMIC DNA]</scope>
    <source>
        <strain evidence="3 4">ATCC 23634</strain>
    </source>
</reference>
<accession>A0A1K2I1W1</accession>
<dbReference type="Pfam" id="PF00067">
    <property type="entry name" value="p450"/>
    <property type="match status" value="1"/>
</dbReference>
<dbReference type="GO" id="GO:0004497">
    <property type="term" value="F:monooxygenase activity"/>
    <property type="evidence" value="ECO:0007669"/>
    <property type="project" value="InterPro"/>
</dbReference>
<dbReference type="OrthoDB" id="9764248at2"/>
<dbReference type="EMBL" id="FPKU01000003">
    <property type="protein sequence ID" value="SFZ86239.1"/>
    <property type="molecule type" value="Genomic_DNA"/>
</dbReference>
<comment type="cofactor">
    <cofactor evidence="2">
        <name>heme</name>
        <dbReference type="ChEBI" id="CHEBI:30413"/>
    </cofactor>
</comment>
<dbReference type="GO" id="GO:0016705">
    <property type="term" value="F:oxidoreductase activity, acting on paired donors, with incorporation or reduction of molecular oxygen"/>
    <property type="evidence" value="ECO:0007669"/>
    <property type="project" value="InterPro"/>
</dbReference>
<protein>
    <submittedName>
        <fullName evidence="3">Cytochrome P450</fullName>
    </submittedName>
</protein>
<dbReference type="InterPro" id="IPR050121">
    <property type="entry name" value="Cytochrome_P450_monoxygenase"/>
</dbReference>
<dbReference type="PANTHER" id="PTHR24305">
    <property type="entry name" value="CYTOCHROME P450"/>
    <property type="match status" value="1"/>
</dbReference>
<keyword evidence="4" id="KW-1185">Reference proteome</keyword>
<evidence type="ECO:0000313" key="3">
    <source>
        <dbReference type="EMBL" id="SFZ86239.1"/>
    </source>
</evidence>
<evidence type="ECO:0000256" key="2">
    <source>
        <dbReference type="PIRSR" id="PIRSR602401-1"/>
    </source>
</evidence>
<keyword evidence="2" id="KW-0349">Heme</keyword>
<dbReference type="GO" id="GO:0020037">
    <property type="term" value="F:heme binding"/>
    <property type="evidence" value="ECO:0007669"/>
    <property type="project" value="InterPro"/>
</dbReference>
<dbReference type="PANTHER" id="PTHR24305:SF166">
    <property type="entry name" value="CYTOCHROME P450 12A4, MITOCHONDRIAL-RELATED"/>
    <property type="match status" value="1"/>
</dbReference>
<organism evidence="3 4">
    <name type="scientific">Devosia enhydra</name>
    <dbReference type="NCBI Taxonomy" id="665118"/>
    <lineage>
        <taxon>Bacteria</taxon>
        <taxon>Pseudomonadati</taxon>
        <taxon>Pseudomonadota</taxon>
        <taxon>Alphaproteobacteria</taxon>
        <taxon>Hyphomicrobiales</taxon>
        <taxon>Devosiaceae</taxon>
        <taxon>Devosia</taxon>
    </lineage>
</organism>
<dbReference type="STRING" id="665118.SAMN02983003_3417"/>
<dbReference type="RefSeq" id="WP_072345669.1">
    <property type="nucleotide sequence ID" value="NZ_FPKU01000003.1"/>
</dbReference>
<dbReference type="Gene3D" id="1.10.630.10">
    <property type="entry name" value="Cytochrome P450"/>
    <property type="match status" value="1"/>
</dbReference>
<gene>
    <name evidence="3" type="ORF">SAMN02983003_3417</name>
</gene>
<dbReference type="InterPro" id="IPR001128">
    <property type="entry name" value="Cyt_P450"/>
</dbReference>
<dbReference type="GO" id="GO:0005506">
    <property type="term" value="F:iron ion binding"/>
    <property type="evidence" value="ECO:0007669"/>
    <property type="project" value="InterPro"/>
</dbReference>
<dbReference type="InterPro" id="IPR036396">
    <property type="entry name" value="Cyt_P450_sf"/>
</dbReference>
<dbReference type="AlphaFoldDB" id="A0A1K2I1W1"/>
<dbReference type="SUPFAM" id="SSF48264">
    <property type="entry name" value="Cytochrome P450"/>
    <property type="match status" value="1"/>
</dbReference>
<sequence>MITLDFFTGPLASAWRDNPCGVLFELAQRFPGQPVAMQLGDRVTLLLIQDAASARHVLHLNSEAYGKHFGAFLGFFGESRLTADEPDWRRLQKLSQPYITAAPADRIVHSTTRHVGAALDGLLGAPPADAVEVDEALNRAAASVVADVTFGFGPDDLSPSLFADFRNILSYASRIAWNVPGARQPAGFDDALERALDARSRIGAGLDRLVARQGEVGGASVLSDLAAASRRGEADLLGEVSSLLFAGFDTSAAAMGWAMWLLAGAPNLQRKLRDEVRQALDGAPPSARTLALMPQVMAFQDEVLRIFPPIPILGRKALVDDRIGDIPVSPGQIVLVSIVGLHHDPRIFPEPRRVSLTRHSADGPRDRDGQFIPFGLGRRVCGGARIANIELTTAIALMLDRLQIDPPPAGPMLFDYQASLRRKGGHRFSLSPAA</sequence>
<name>A0A1K2I1W1_9HYPH</name>
<comment type="similarity">
    <text evidence="1">Belongs to the cytochrome P450 family.</text>
</comment>
<keyword evidence="2" id="KW-0479">Metal-binding</keyword>
<dbReference type="CDD" id="cd00302">
    <property type="entry name" value="cytochrome_P450"/>
    <property type="match status" value="1"/>
</dbReference>
<dbReference type="InterPro" id="IPR002401">
    <property type="entry name" value="Cyt_P450_E_grp-I"/>
</dbReference>
<dbReference type="PRINTS" id="PR00385">
    <property type="entry name" value="P450"/>
</dbReference>
<dbReference type="PRINTS" id="PR00463">
    <property type="entry name" value="EP450I"/>
</dbReference>
<evidence type="ECO:0000313" key="4">
    <source>
        <dbReference type="Proteomes" id="UP000183447"/>
    </source>
</evidence>
<keyword evidence="2" id="KW-0408">Iron</keyword>
<feature type="binding site" description="axial binding residue" evidence="2">
    <location>
        <position position="381"/>
    </location>
    <ligand>
        <name>heme</name>
        <dbReference type="ChEBI" id="CHEBI:30413"/>
    </ligand>
    <ligandPart>
        <name>Fe</name>
        <dbReference type="ChEBI" id="CHEBI:18248"/>
    </ligandPart>
</feature>
<dbReference type="Proteomes" id="UP000183447">
    <property type="component" value="Unassembled WGS sequence"/>
</dbReference>
<proteinExistence type="inferred from homology"/>
<evidence type="ECO:0000256" key="1">
    <source>
        <dbReference type="ARBA" id="ARBA00010617"/>
    </source>
</evidence>